<comment type="subcellular location">
    <subcellularLocation>
        <location evidence="1">Cell membrane</location>
        <topology evidence="1">Multi-pass membrane protein</topology>
    </subcellularLocation>
</comment>
<keyword evidence="3 8" id="KW-0812">Transmembrane</keyword>
<evidence type="ECO:0000256" key="3">
    <source>
        <dbReference type="ARBA" id="ARBA00022692"/>
    </source>
</evidence>
<evidence type="ECO:0008006" key="11">
    <source>
        <dbReference type="Google" id="ProtNLM"/>
    </source>
</evidence>
<evidence type="ECO:0000313" key="10">
    <source>
        <dbReference type="EnsemblMetazoa" id="MDOA008579-PA"/>
    </source>
</evidence>
<protein>
    <recommendedName>
        <fullName evidence="11">Ionotropic glutamate receptor C-terminal domain-containing protein</fullName>
    </recommendedName>
</protein>
<keyword evidence="7" id="KW-0325">Glycoprotein</keyword>
<feature type="transmembrane region" description="Helical" evidence="8">
    <location>
        <begin position="302"/>
        <end position="326"/>
    </location>
</feature>
<evidence type="ECO:0000256" key="7">
    <source>
        <dbReference type="ARBA" id="ARBA00023180"/>
    </source>
</evidence>
<evidence type="ECO:0000256" key="5">
    <source>
        <dbReference type="ARBA" id="ARBA00023136"/>
    </source>
</evidence>
<dbReference type="EnsemblMetazoa" id="MDOA008579-RA">
    <property type="protein sequence ID" value="MDOA008579-PA"/>
    <property type="gene ID" value="MDOA008579"/>
</dbReference>
<dbReference type="GO" id="GO:0005886">
    <property type="term" value="C:plasma membrane"/>
    <property type="evidence" value="ECO:0007669"/>
    <property type="project" value="UniProtKB-SubCell"/>
</dbReference>
<feature type="signal peptide" evidence="9">
    <location>
        <begin position="1"/>
        <end position="24"/>
    </location>
</feature>
<evidence type="ECO:0000256" key="6">
    <source>
        <dbReference type="ARBA" id="ARBA00023170"/>
    </source>
</evidence>
<feature type="chain" id="PRO_5044560880" description="Ionotropic glutamate receptor C-terminal domain-containing protein" evidence="9">
    <location>
        <begin position="25"/>
        <end position="599"/>
    </location>
</feature>
<dbReference type="AlphaFoldDB" id="A0A1I8MUJ1"/>
<keyword evidence="6" id="KW-0675">Receptor</keyword>
<evidence type="ECO:0000256" key="8">
    <source>
        <dbReference type="SAM" id="Phobius"/>
    </source>
</evidence>
<reference evidence="10" key="1">
    <citation type="submission" date="2020-05" db="UniProtKB">
        <authorList>
            <consortium name="EnsemblMetazoa"/>
        </authorList>
    </citation>
    <scope>IDENTIFICATION</scope>
    <source>
        <strain evidence="10">Aabys</strain>
    </source>
</reference>
<dbReference type="PANTHER" id="PTHR42643">
    <property type="entry name" value="IONOTROPIC RECEPTOR 20A-RELATED"/>
    <property type="match status" value="1"/>
</dbReference>
<keyword evidence="5 8" id="KW-0472">Membrane</keyword>
<evidence type="ECO:0000256" key="4">
    <source>
        <dbReference type="ARBA" id="ARBA00022989"/>
    </source>
</evidence>
<proteinExistence type="predicted"/>
<keyword evidence="2" id="KW-1003">Cell membrane</keyword>
<accession>A0A1I8MUJ1</accession>
<organism evidence="10">
    <name type="scientific">Musca domestica</name>
    <name type="common">House fly</name>
    <dbReference type="NCBI Taxonomy" id="7370"/>
    <lineage>
        <taxon>Eukaryota</taxon>
        <taxon>Metazoa</taxon>
        <taxon>Ecdysozoa</taxon>
        <taxon>Arthropoda</taxon>
        <taxon>Hexapoda</taxon>
        <taxon>Insecta</taxon>
        <taxon>Pterygota</taxon>
        <taxon>Neoptera</taxon>
        <taxon>Endopterygota</taxon>
        <taxon>Diptera</taxon>
        <taxon>Brachycera</taxon>
        <taxon>Muscomorpha</taxon>
        <taxon>Muscoidea</taxon>
        <taxon>Muscidae</taxon>
        <taxon>Musca</taxon>
    </lineage>
</organism>
<feature type="transmembrane region" description="Helical" evidence="8">
    <location>
        <begin position="369"/>
        <end position="392"/>
    </location>
</feature>
<evidence type="ECO:0000256" key="9">
    <source>
        <dbReference type="SAM" id="SignalP"/>
    </source>
</evidence>
<dbReference type="OrthoDB" id="7969653at2759"/>
<gene>
    <name evidence="10" type="primary">101895943</name>
</gene>
<dbReference type="KEGG" id="mde:101895943"/>
<keyword evidence="9" id="KW-0732">Signal</keyword>
<name>A0A1I8MUJ1_MUSDO</name>
<feature type="transmembrane region" description="Helical" evidence="8">
    <location>
        <begin position="555"/>
        <end position="582"/>
    </location>
</feature>
<evidence type="ECO:0000256" key="1">
    <source>
        <dbReference type="ARBA" id="ARBA00004651"/>
    </source>
</evidence>
<feature type="transmembrane region" description="Helical" evidence="8">
    <location>
        <begin position="276"/>
        <end position="295"/>
    </location>
</feature>
<dbReference type="VEuPathDB" id="VectorBase:MDOA008579"/>
<sequence>MIVSICSFTVWLLLHQAHVAGSLGMSIEDVIYQLNEQRGIEINVFLNLQKTGNGSYAIFMDNILVKNRKPLPRLLYSNYTVIQNLKGIFSENCLTVAWINWENLSITLLAVDKLLKALYFTDLLIVYETKDPQQLNSQLMHIYEKCWQLGISSVMVWTNHQIYIYHPYPSITVKRLENFHEFTNRSYLENFQGYNIKIPTVDFPPRCFNYTNRQGQLIYAGYIYKLISVFFAHHNGTTEYFFADMWSKNFSMEWGLTKCKPVGCAFLPIMLDAHNLFVASWAPFLAKIVLLVPAAKEISESLYLLIPFDGIVWAIVLITGFIYFLLMFGVARRWKSNVDIGLILMEAFKTIIFVALATPKRRNIQHFMLCLLFLFTGLFITNFYTSSLWSLYTSKVYESEMKLLTDIGNTNLKLFIYSLDKGYFDVIANNLPPIIRQRLYTGDDDQFTSYRQNLNMSYIYPAIEDLADYLLLQQMYLRRPKAIKLAEPTYHRSFFISMQLRTPFLQQFNRYFSRLFESGIFNKFMLDAQWDGLTSGKYKLLKDDRSTNEALTMSYFQFAFIMLGCGLGMAVIVFVVEFLWGIKIMLNMSRGRKRNNVLP</sequence>
<evidence type="ECO:0000256" key="2">
    <source>
        <dbReference type="ARBA" id="ARBA00022475"/>
    </source>
</evidence>
<feature type="transmembrane region" description="Helical" evidence="8">
    <location>
        <begin position="338"/>
        <end position="357"/>
    </location>
</feature>
<dbReference type="VEuPathDB" id="VectorBase:MDOMA2_003428"/>
<dbReference type="RefSeq" id="XP_005178424.2">
    <property type="nucleotide sequence ID" value="XM_005178367.2"/>
</dbReference>
<dbReference type="InterPro" id="IPR052192">
    <property type="entry name" value="Insect_Ionotropic_Sensory_Rcpt"/>
</dbReference>
<keyword evidence="4 8" id="KW-1133">Transmembrane helix</keyword>
<dbReference type="eggNOG" id="ENOG502SWDH">
    <property type="taxonomic scope" value="Eukaryota"/>
</dbReference>
<dbReference type="PANTHER" id="PTHR42643:SF39">
    <property type="entry name" value="IONOTROPIC RECEPTOR 56A-RELATED"/>
    <property type="match status" value="1"/>
</dbReference>